<keyword evidence="7" id="KW-0687">Ribonucleoprotein</keyword>
<dbReference type="InterPro" id="IPR003347">
    <property type="entry name" value="JmjC_dom"/>
</dbReference>
<dbReference type="Proteomes" id="UP000033664">
    <property type="component" value="Unassembled WGS sequence"/>
</dbReference>
<dbReference type="GeneID" id="58228772"/>
<dbReference type="InterPro" id="IPR046799">
    <property type="entry name" value="ROXA-like_wH"/>
</dbReference>
<evidence type="ECO:0000256" key="5">
    <source>
        <dbReference type="ARBA" id="ARBA00023004"/>
    </source>
</evidence>
<evidence type="ECO:0000313" key="7">
    <source>
        <dbReference type="EMBL" id="KJY99891.1"/>
    </source>
</evidence>
<dbReference type="PANTHER" id="PTHR13096:SF8">
    <property type="entry name" value="RIBOSOMAL OXYGENASE 1"/>
    <property type="match status" value="1"/>
</dbReference>
<dbReference type="GO" id="GO:0005840">
    <property type="term" value="C:ribosome"/>
    <property type="evidence" value="ECO:0007669"/>
    <property type="project" value="UniProtKB-KW"/>
</dbReference>
<dbReference type="PATRIC" id="fig|151081.8.peg.1042"/>
<dbReference type="Gene3D" id="2.60.120.650">
    <property type="entry name" value="Cupin"/>
    <property type="match status" value="1"/>
</dbReference>
<proteinExistence type="predicted"/>
<evidence type="ECO:0000256" key="2">
    <source>
        <dbReference type="ARBA" id="ARBA00022723"/>
    </source>
</evidence>
<dbReference type="GO" id="GO:0016706">
    <property type="term" value="F:2-oxoglutarate-dependent dioxygenase activity"/>
    <property type="evidence" value="ECO:0007669"/>
    <property type="project" value="TreeGrafter"/>
</dbReference>
<dbReference type="EMBL" id="JXXZ01000007">
    <property type="protein sequence ID" value="KJY99891.1"/>
    <property type="molecule type" value="Genomic_DNA"/>
</dbReference>
<keyword evidence="5" id="KW-0408">Iron</keyword>
<evidence type="ECO:0000256" key="3">
    <source>
        <dbReference type="ARBA" id="ARBA00022964"/>
    </source>
</evidence>
<dbReference type="AlphaFoldDB" id="A0A0F4Q009"/>
<protein>
    <submittedName>
        <fullName evidence="7">50S ribosomal protein L16 arginine hydroxylase</fullName>
    </submittedName>
</protein>
<reference evidence="7 8" key="1">
    <citation type="journal article" date="2015" name="BMC Genomics">
        <title>Genome mining reveals unlocked bioactive potential of marine Gram-negative bacteria.</title>
        <authorList>
            <person name="Machado H."/>
            <person name="Sonnenschein E.C."/>
            <person name="Melchiorsen J."/>
            <person name="Gram L."/>
        </authorList>
    </citation>
    <scope>NUCLEOTIDE SEQUENCE [LARGE SCALE GENOMIC DNA]</scope>
    <source>
        <strain evidence="7 8">S3137</strain>
    </source>
</reference>
<feature type="domain" description="JmjC" evidence="6">
    <location>
        <begin position="93"/>
        <end position="221"/>
    </location>
</feature>
<keyword evidence="4" id="KW-0560">Oxidoreductase</keyword>
<dbReference type="SMART" id="SM00558">
    <property type="entry name" value="JmjC"/>
    <property type="match status" value="1"/>
</dbReference>
<evidence type="ECO:0000259" key="6">
    <source>
        <dbReference type="PROSITE" id="PS51184"/>
    </source>
</evidence>
<dbReference type="GO" id="GO:0046872">
    <property type="term" value="F:metal ion binding"/>
    <property type="evidence" value="ECO:0007669"/>
    <property type="project" value="UniProtKB-KW"/>
</dbReference>
<keyword evidence="8" id="KW-1185">Reference proteome</keyword>
<dbReference type="Pfam" id="PF08007">
    <property type="entry name" value="JmjC_2"/>
    <property type="match status" value="1"/>
</dbReference>
<dbReference type="PROSITE" id="PS51184">
    <property type="entry name" value="JMJC"/>
    <property type="match status" value="1"/>
</dbReference>
<evidence type="ECO:0000256" key="4">
    <source>
        <dbReference type="ARBA" id="ARBA00023002"/>
    </source>
</evidence>
<comment type="cofactor">
    <cofactor evidence="1">
        <name>Fe(2+)</name>
        <dbReference type="ChEBI" id="CHEBI:29033"/>
    </cofactor>
</comment>
<dbReference type="RefSeq" id="WP_045978758.1">
    <property type="nucleotide sequence ID" value="NZ_JXXY01000004.1"/>
</dbReference>
<gene>
    <name evidence="7" type="ORF">TW72_09745</name>
</gene>
<dbReference type="PANTHER" id="PTHR13096">
    <property type="entry name" value="MINA53 MYC INDUCED NUCLEAR ANTIGEN"/>
    <property type="match status" value="1"/>
</dbReference>
<keyword evidence="7" id="KW-0689">Ribosomal protein</keyword>
<keyword evidence="3" id="KW-0223">Dioxygenase</keyword>
<dbReference type="SUPFAM" id="SSF51197">
    <property type="entry name" value="Clavaminate synthase-like"/>
    <property type="match status" value="1"/>
</dbReference>
<dbReference type="Gene3D" id="3.40.366.30">
    <property type="entry name" value="50S ribosomal protein L16 arginine hydroxylase, Chain A, Domain 2"/>
    <property type="match status" value="1"/>
</dbReference>
<sequence>MYSLTINELTKEQFLQHYWQKKPLLIKAGFTDFNDPLSPEELAGLAMEEGIESRIVTNDGSWQCLNGPFEDFSALGESDSTLLVQAVDHWHPEASQLLEPFRFIPNWRIDDLMVSYSTPGGGVGPHLDQYDVFIIQGQGQRHWRVGEVNKNLRQFSANKGLLQVDPFEAVIDVQLEPGDILYIPPNAPHEGYAVAPSLNYSVGFRAPNQVDLMSAFADHLIDHDLGQHRYGDPELAIRSSQGQLQTHELDNLRALMHQVIDDDKVFLRFIGETLSQPKHDKDLLPVEPAMCADTICDYVSDYPHLYKAGGLRALYITRDNAVILFVEGHSFSLPIEHLGVIRALCDQQSICTSVLEPALNCLLFRQTLSTLINEGYWYSE</sequence>
<accession>A0A0F4Q009</accession>
<name>A0A0F4Q009_9GAMM</name>
<dbReference type="Pfam" id="PF20514">
    <property type="entry name" value="WHD_ROXA"/>
    <property type="match status" value="1"/>
</dbReference>
<evidence type="ECO:0000313" key="8">
    <source>
        <dbReference type="Proteomes" id="UP000033664"/>
    </source>
</evidence>
<keyword evidence="2" id="KW-0479">Metal-binding</keyword>
<dbReference type="InterPro" id="IPR039994">
    <property type="entry name" value="NO66-like"/>
</dbReference>
<dbReference type="OrthoDB" id="9764016at2"/>
<organism evidence="7 8">
    <name type="scientific">Pseudoalteromonas ruthenica</name>
    <dbReference type="NCBI Taxonomy" id="151081"/>
    <lineage>
        <taxon>Bacteria</taxon>
        <taxon>Pseudomonadati</taxon>
        <taxon>Pseudomonadota</taxon>
        <taxon>Gammaproteobacteria</taxon>
        <taxon>Alteromonadales</taxon>
        <taxon>Pseudoalteromonadaceae</taxon>
        <taxon>Pseudoalteromonas</taxon>
    </lineage>
</organism>
<evidence type="ECO:0000256" key="1">
    <source>
        <dbReference type="ARBA" id="ARBA00001954"/>
    </source>
</evidence>
<comment type="caution">
    <text evidence="7">The sequence shown here is derived from an EMBL/GenBank/DDBJ whole genome shotgun (WGS) entry which is preliminary data.</text>
</comment>
<dbReference type="eggNOG" id="COG2850">
    <property type="taxonomic scope" value="Bacteria"/>
</dbReference>